<reference evidence="1 2" key="1">
    <citation type="submission" date="2017-05" db="EMBL/GenBank/DDBJ databases">
        <title>Draft genome sequence of Elsinoe australis.</title>
        <authorList>
            <person name="Cheng Q."/>
        </authorList>
    </citation>
    <scope>NUCLEOTIDE SEQUENCE [LARGE SCALE GENOMIC DNA]</scope>
    <source>
        <strain evidence="1 2">NL1</strain>
    </source>
</reference>
<dbReference type="OrthoDB" id="421671at2759"/>
<dbReference type="STRING" id="40998.A0A2P7Z303"/>
<dbReference type="InterPro" id="IPR025638">
    <property type="entry name" value="DUF4336"/>
</dbReference>
<accession>A0A2P7Z303</accession>
<dbReference type="EMBL" id="NHZQ01000335">
    <property type="protein sequence ID" value="PSK42588.1"/>
    <property type="molecule type" value="Genomic_DNA"/>
</dbReference>
<dbReference type="Pfam" id="PF14234">
    <property type="entry name" value="DUF4336"/>
    <property type="match status" value="1"/>
</dbReference>
<dbReference type="PANTHER" id="PTHR33835:SF1">
    <property type="entry name" value="METALLO-BETA-LACTAMASE DOMAIN-CONTAINING PROTEIN"/>
    <property type="match status" value="1"/>
</dbReference>
<dbReference type="PANTHER" id="PTHR33835">
    <property type="entry name" value="YALI0C07656P"/>
    <property type="match status" value="1"/>
</dbReference>
<proteinExistence type="predicted"/>
<evidence type="ECO:0000313" key="2">
    <source>
        <dbReference type="Proteomes" id="UP000243723"/>
    </source>
</evidence>
<dbReference type="Proteomes" id="UP000243723">
    <property type="component" value="Unassembled WGS sequence"/>
</dbReference>
<dbReference type="AlphaFoldDB" id="A0A2P7Z303"/>
<comment type="caution">
    <text evidence="1">The sequence shown here is derived from an EMBL/GenBank/DDBJ whole genome shotgun (WGS) entry which is preliminary data.</text>
</comment>
<name>A0A2P7Z303_9PEZI</name>
<dbReference type="InterPro" id="IPR036866">
    <property type="entry name" value="RibonucZ/Hydroxyglut_hydro"/>
</dbReference>
<sequence>MSSKLIPSDPEKVMVIRKVTPEILTCSVPFLRFGRIQIGGRGTIVRMASGDLAVFSPVALTEEVKKQVADFGRLTHIVAPDLEHHIFLDEWHAAYPDAKVVGPDELKAKREKQGSKVPFAYLWKKDQPPSVDAEFDKEFEYEYVHAHPNKELVFNHKPSKTLIQADLMFNLPATEQMSKTGISATGGPLTKLFIALNSPEGSAIWQKRFLWYAMSSGDRPSFNKSIQKIDSWDFDRIIPCHGDVVESDGKGIFRKVFEWHLAAKKTA</sequence>
<protein>
    <submittedName>
        <fullName evidence="1">Uncharacterized protein</fullName>
    </submittedName>
</protein>
<dbReference type="SUPFAM" id="SSF56281">
    <property type="entry name" value="Metallo-hydrolase/oxidoreductase"/>
    <property type="match status" value="1"/>
</dbReference>
<gene>
    <name evidence="1" type="ORF">B9Z65_4502</name>
</gene>
<keyword evidence="2" id="KW-1185">Reference proteome</keyword>
<evidence type="ECO:0000313" key="1">
    <source>
        <dbReference type="EMBL" id="PSK42588.1"/>
    </source>
</evidence>
<organism evidence="1 2">
    <name type="scientific">Elsinoe australis</name>
    <dbReference type="NCBI Taxonomy" id="40998"/>
    <lineage>
        <taxon>Eukaryota</taxon>
        <taxon>Fungi</taxon>
        <taxon>Dikarya</taxon>
        <taxon>Ascomycota</taxon>
        <taxon>Pezizomycotina</taxon>
        <taxon>Dothideomycetes</taxon>
        <taxon>Dothideomycetidae</taxon>
        <taxon>Myriangiales</taxon>
        <taxon>Elsinoaceae</taxon>
        <taxon>Elsinoe</taxon>
    </lineage>
</organism>